<sequence>MGAHMTFSLIDTDLSAFGPTTDLLGAPNTGWRNVSPWQKSLHLSAAHKRVGSSQLRSSGLPASDWKGEN</sequence>
<protein>
    <submittedName>
        <fullName evidence="2">Uncharacterized protein</fullName>
    </submittedName>
</protein>
<name>A0ABR9IYZ8_RHIVS</name>
<keyword evidence="3" id="KW-1185">Reference proteome</keyword>
<reference evidence="2 3" key="1">
    <citation type="submission" date="2020-10" db="EMBL/GenBank/DDBJ databases">
        <title>Sequencing the genomes of 1000 actinobacteria strains.</title>
        <authorList>
            <person name="Klenk H.-P."/>
        </authorList>
    </citation>
    <scope>NUCLEOTIDE SEQUENCE [LARGE SCALE GENOMIC DNA]</scope>
    <source>
        <strain evidence="2 3">DSM 7307</strain>
    </source>
</reference>
<dbReference type="Proteomes" id="UP000620262">
    <property type="component" value="Unassembled WGS sequence"/>
</dbReference>
<evidence type="ECO:0000256" key="1">
    <source>
        <dbReference type="SAM" id="MobiDB-lite"/>
    </source>
</evidence>
<feature type="region of interest" description="Disordered" evidence="1">
    <location>
        <begin position="48"/>
        <end position="69"/>
    </location>
</feature>
<organism evidence="2 3">
    <name type="scientific">Rhizobium viscosum</name>
    <name type="common">Arthrobacter viscosus</name>
    <dbReference type="NCBI Taxonomy" id="1673"/>
    <lineage>
        <taxon>Bacteria</taxon>
        <taxon>Pseudomonadati</taxon>
        <taxon>Pseudomonadota</taxon>
        <taxon>Alphaproteobacteria</taxon>
        <taxon>Hyphomicrobiales</taxon>
        <taxon>Rhizobiaceae</taxon>
        <taxon>Rhizobium/Agrobacterium group</taxon>
        <taxon>Rhizobium</taxon>
    </lineage>
</organism>
<accession>A0ABR9IYZ8</accession>
<gene>
    <name evidence="2" type="ORF">H4W29_005682</name>
</gene>
<evidence type="ECO:0000313" key="2">
    <source>
        <dbReference type="EMBL" id="MBE1508437.1"/>
    </source>
</evidence>
<proteinExistence type="predicted"/>
<dbReference type="EMBL" id="JADBEC010000002">
    <property type="protein sequence ID" value="MBE1508437.1"/>
    <property type="molecule type" value="Genomic_DNA"/>
</dbReference>
<evidence type="ECO:0000313" key="3">
    <source>
        <dbReference type="Proteomes" id="UP000620262"/>
    </source>
</evidence>
<comment type="caution">
    <text evidence="2">The sequence shown here is derived from an EMBL/GenBank/DDBJ whole genome shotgun (WGS) entry which is preliminary data.</text>
</comment>